<proteinExistence type="predicted"/>
<feature type="compositionally biased region" description="Basic and acidic residues" evidence="1">
    <location>
        <begin position="43"/>
        <end position="56"/>
    </location>
</feature>
<comment type="caution">
    <text evidence="2">The sequence shown here is derived from an EMBL/GenBank/DDBJ whole genome shotgun (WGS) entry which is preliminary data.</text>
</comment>
<organism evidence="2 3">
    <name type="scientific">Virgisporangium aliadipatigenens</name>
    <dbReference type="NCBI Taxonomy" id="741659"/>
    <lineage>
        <taxon>Bacteria</taxon>
        <taxon>Bacillati</taxon>
        <taxon>Actinomycetota</taxon>
        <taxon>Actinomycetes</taxon>
        <taxon>Micromonosporales</taxon>
        <taxon>Micromonosporaceae</taxon>
        <taxon>Virgisporangium</taxon>
    </lineage>
</organism>
<feature type="region of interest" description="Disordered" evidence="1">
    <location>
        <begin position="1"/>
        <end position="72"/>
    </location>
</feature>
<feature type="compositionally biased region" description="Basic and acidic residues" evidence="1">
    <location>
        <begin position="1"/>
        <end position="13"/>
    </location>
</feature>
<sequence>MTEPQRTPEDTTTAHEQSLRPPGHSLPATDDDAGDFFDQETTDEQRLHAERVRRAGYDPADVSGDTEAVRPQ</sequence>
<evidence type="ECO:0000313" key="2">
    <source>
        <dbReference type="EMBL" id="GIJ43685.1"/>
    </source>
</evidence>
<accession>A0A8J3YGL8</accession>
<dbReference type="AlphaFoldDB" id="A0A8J3YGL8"/>
<feature type="compositionally biased region" description="Acidic residues" evidence="1">
    <location>
        <begin position="29"/>
        <end position="42"/>
    </location>
</feature>
<keyword evidence="3" id="KW-1185">Reference proteome</keyword>
<reference evidence="2" key="1">
    <citation type="submission" date="2021-01" db="EMBL/GenBank/DDBJ databases">
        <title>Whole genome shotgun sequence of Virgisporangium aliadipatigenens NBRC 105644.</title>
        <authorList>
            <person name="Komaki H."/>
            <person name="Tamura T."/>
        </authorList>
    </citation>
    <scope>NUCLEOTIDE SEQUENCE</scope>
    <source>
        <strain evidence="2">NBRC 105644</strain>
    </source>
</reference>
<gene>
    <name evidence="2" type="ORF">Val02_05710</name>
</gene>
<evidence type="ECO:0000313" key="3">
    <source>
        <dbReference type="Proteomes" id="UP000619260"/>
    </source>
</evidence>
<evidence type="ECO:0000256" key="1">
    <source>
        <dbReference type="SAM" id="MobiDB-lite"/>
    </source>
</evidence>
<name>A0A8J3YGL8_9ACTN</name>
<dbReference type="EMBL" id="BOPF01000002">
    <property type="protein sequence ID" value="GIJ43685.1"/>
    <property type="molecule type" value="Genomic_DNA"/>
</dbReference>
<protein>
    <submittedName>
        <fullName evidence="2">Uncharacterized protein</fullName>
    </submittedName>
</protein>
<dbReference type="RefSeq" id="WP_203897242.1">
    <property type="nucleotide sequence ID" value="NZ_BOPF01000002.1"/>
</dbReference>
<dbReference type="Proteomes" id="UP000619260">
    <property type="component" value="Unassembled WGS sequence"/>
</dbReference>